<dbReference type="EMBL" id="JADNYJ010000026">
    <property type="protein sequence ID" value="KAF8904404.1"/>
    <property type="molecule type" value="Genomic_DNA"/>
</dbReference>
<feature type="compositionally biased region" description="Polar residues" evidence="1">
    <location>
        <begin position="79"/>
        <end position="94"/>
    </location>
</feature>
<gene>
    <name evidence="3" type="ORF">CPB84DRAFT_1772955</name>
</gene>
<reference evidence="3" key="1">
    <citation type="submission" date="2020-11" db="EMBL/GenBank/DDBJ databases">
        <authorList>
            <consortium name="DOE Joint Genome Institute"/>
            <person name="Ahrendt S."/>
            <person name="Riley R."/>
            <person name="Andreopoulos W."/>
            <person name="LaButti K."/>
            <person name="Pangilinan J."/>
            <person name="Ruiz-duenas F.J."/>
            <person name="Barrasa J.M."/>
            <person name="Sanchez-Garcia M."/>
            <person name="Camarero S."/>
            <person name="Miyauchi S."/>
            <person name="Serrano A."/>
            <person name="Linde D."/>
            <person name="Babiker R."/>
            <person name="Drula E."/>
            <person name="Ayuso-Fernandez I."/>
            <person name="Pacheco R."/>
            <person name="Padilla G."/>
            <person name="Ferreira P."/>
            <person name="Barriuso J."/>
            <person name="Kellner H."/>
            <person name="Castanera R."/>
            <person name="Alfaro M."/>
            <person name="Ramirez L."/>
            <person name="Pisabarro A.G."/>
            <person name="Kuo A."/>
            <person name="Tritt A."/>
            <person name="Lipzen A."/>
            <person name="He G."/>
            <person name="Yan M."/>
            <person name="Ng V."/>
            <person name="Cullen D."/>
            <person name="Martin F."/>
            <person name="Rosso M.-N."/>
            <person name="Henrissat B."/>
            <person name="Hibbett D."/>
            <person name="Martinez A.T."/>
            <person name="Grigoriev I.V."/>
        </authorList>
    </citation>
    <scope>NUCLEOTIDE SEQUENCE</scope>
    <source>
        <strain evidence="3">AH 44721</strain>
    </source>
</reference>
<feature type="compositionally biased region" description="Polar residues" evidence="1">
    <location>
        <begin position="143"/>
        <end position="152"/>
    </location>
</feature>
<name>A0A9P5NTV4_GYMJU</name>
<keyword evidence="4" id="KW-1185">Reference proteome</keyword>
<evidence type="ECO:0000256" key="1">
    <source>
        <dbReference type="SAM" id="MobiDB-lite"/>
    </source>
</evidence>
<keyword evidence="2" id="KW-0732">Signal</keyword>
<dbReference type="Proteomes" id="UP000724874">
    <property type="component" value="Unassembled WGS sequence"/>
</dbReference>
<proteinExistence type="predicted"/>
<sequence length="270" mass="27933">MRVFVALLVPAISFLNTGVRAATISNGLVSRQFHNADFNSCSESHGERAQSLSHRQELSDIQGLDASALLGSAAVGSSTNKKPSNDPSSGTTAARRQLRDATELPTNLTAQVAALAGATPAGTVTNSLSGAASRRQAPDLSGSVPTPVSSLRGSLPVGTVADSLSDAAIIPSPVPTEAPSLQSVDLDQATALVTSGSTATRDLKDVAEEDIAATDDIGKDLQDIHDLPDTPDLSEDREADVKERREANVTALQSTVPEQELVKSLTDTEA</sequence>
<feature type="region of interest" description="Disordered" evidence="1">
    <location>
        <begin position="217"/>
        <end position="270"/>
    </location>
</feature>
<comment type="caution">
    <text evidence="3">The sequence shown here is derived from an EMBL/GenBank/DDBJ whole genome shotgun (WGS) entry which is preliminary data.</text>
</comment>
<dbReference type="AlphaFoldDB" id="A0A9P5NTV4"/>
<feature type="compositionally biased region" description="Basic and acidic residues" evidence="1">
    <location>
        <begin position="217"/>
        <end position="247"/>
    </location>
</feature>
<protein>
    <submittedName>
        <fullName evidence="3">Uncharacterized protein</fullName>
    </submittedName>
</protein>
<feature type="region of interest" description="Disordered" evidence="1">
    <location>
        <begin position="74"/>
        <end position="97"/>
    </location>
</feature>
<accession>A0A9P5NTV4</accession>
<feature type="signal peptide" evidence="2">
    <location>
        <begin position="1"/>
        <end position="21"/>
    </location>
</feature>
<feature type="region of interest" description="Disordered" evidence="1">
    <location>
        <begin position="126"/>
        <end position="153"/>
    </location>
</feature>
<evidence type="ECO:0000313" key="4">
    <source>
        <dbReference type="Proteomes" id="UP000724874"/>
    </source>
</evidence>
<evidence type="ECO:0000256" key="2">
    <source>
        <dbReference type="SAM" id="SignalP"/>
    </source>
</evidence>
<organism evidence="3 4">
    <name type="scientific">Gymnopilus junonius</name>
    <name type="common">Spectacular rustgill mushroom</name>
    <name type="synonym">Gymnopilus spectabilis subsp. junonius</name>
    <dbReference type="NCBI Taxonomy" id="109634"/>
    <lineage>
        <taxon>Eukaryota</taxon>
        <taxon>Fungi</taxon>
        <taxon>Dikarya</taxon>
        <taxon>Basidiomycota</taxon>
        <taxon>Agaricomycotina</taxon>
        <taxon>Agaricomycetes</taxon>
        <taxon>Agaricomycetidae</taxon>
        <taxon>Agaricales</taxon>
        <taxon>Agaricineae</taxon>
        <taxon>Hymenogastraceae</taxon>
        <taxon>Gymnopilus</taxon>
    </lineage>
</organism>
<evidence type="ECO:0000313" key="3">
    <source>
        <dbReference type="EMBL" id="KAF8904404.1"/>
    </source>
</evidence>
<feature type="chain" id="PRO_5040444309" evidence="2">
    <location>
        <begin position="22"/>
        <end position="270"/>
    </location>
</feature>